<feature type="domain" description="Exocyst complex component EXOC2/Sec5 N-terminal" evidence="5">
    <location>
        <begin position="1"/>
        <end position="206"/>
    </location>
</feature>
<dbReference type="EMBL" id="JACVVK020000089">
    <property type="protein sequence ID" value="KAK7493845.1"/>
    <property type="molecule type" value="Genomic_DNA"/>
</dbReference>
<reference evidence="6 7" key="1">
    <citation type="journal article" date="2023" name="Sci. Data">
        <title>Genome assembly of the Korean intertidal mud-creeper Batillaria attramentaria.</title>
        <authorList>
            <person name="Patra A.K."/>
            <person name="Ho P.T."/>
            <person name="Jun S."/>
            <person name="Lee S.J."/>
            <person name="Kim Y."/>
            <person name="Won Y.J."/>
        </authorList>
    </citation>
    <scope>NUCLEOTIDE SEQUENCE [LARGE SCALE GENOMIC DNA]</scope>
    <source>
        <strain evidence="6">Wonlab-2016</strain>
    </source>
</reference>
<evidence type="ECO:0000256" key="4">
    <source>
        <dbReference type="RuleBase" id="RU365069"/>
    </source>
</evidence>
<comment type="similarity">
    <text evidence="1 4">Belongs to the SEC5 family.</text>
</comment>
<protein>
    <recommendedName>
        <fullName evidence="4">Exocyst complex component 2</fullName>
    </recommendedName>
</protein>
<accession>A0ABD0L3C3</accession>
<evidence type="ECO:0000256" key="3">
    <source>
        <dbReference type="ARBA" id="ARBA00022483"/>
    </source>
</evidence>
<sequence length="222" mass="25229">DKRLIIMLSDCHHTLEVVIPRIIDNLNRHGYVEMNKAATAAQSTYTELDKKLFDSYIEQKSDPIIGAMEPSMYRGGFSWKTYPTPTGVRSYLKENLMSMIEVHAEVFSISPKFVGRVMGKVTEAVVEEVTRLIHCVDSFGANGALQARLELRALQETVALYSSKRTDTCFKEAHACIPALSKEGNQMLEELLAEFKSRMKFQLMCFRSVSVDNRINRDYSKC</sequence>
<comment type="function">
    <text evidence="4">Component of the exocyst complex involved in the docking of exocytic vesicles with fusion sites on the plasma membrane.</text>
</comment>
<name>A0ABD0L3C3_9CAEN</name>
<comment type="subunit">
    <text evidence="4">Component of the exocyst complex.</text>
</comment>
<dbReference type="GO" id="GO:0006887">
    <property type="term" value="P:exocytosis"/>
    <property type="evidence" value="ECO:0007669"/>
    <property type="project" value="UniProtKB-KW"/>
</dbReference>
<dbReference type="Pfam" id="PF15469">
    <property type="entry name" value="Sec5"/>
    <property type="match status" value="1"/>
</dbReference>
<dbReference type="InterPro" id="IPR029175">
    <property type="entry name" value="EXOC2/Sec5"/>
</dbReference>
<evidence type="ECO:0000256" key="2">
    <source>
        <dbReference type="ARBA" id="ARBA00022448"/>
    </source>
</evidence>
<dbReference type="GO" id="GO:0000145">
    <property type="term" value="C:exocyst"/>
    <property type="evidence" value="ECO:0007669"/>
    <property type="project" value="UniProtKB-UniRule"/>
</dbReference>
<dbReference type="InterPro" id="IPR039481">
    <property type="entry name" value="EXOC2/Sec5_N_dom"/>
</dbReference>
<keyword evidence="3 4" id="KW-0268">Exocytosis</keyword>
<dbReference type="GO" id="GO:0015031">
    <property type="term" value="P:protein transport"/>
    <property type="evidence" value="ECO:0007669"/>
    <property type="project" value="UniProtKB-KW"/>
</dbReference>
<feature type="non-terminal residue" evidence="6">
    <location>
        <position position="1"/>
    </location>
</feature>
<organism evidence="6 7">
    <name type="scientific">Batillaria attramentaria</name>
    <dbReference type="NCBI Taxonomy" id="370345"/>
    <lineage>
        <taxon>Eukaryota</taxon>
        <taxon>Metazoa</taxon>
        <taxon>Spiralia</taxon>
        <taxon>Lophotrochozoa</taxon>
        <taxon>Mollusca</taxon>
        <taxon>Gastropoda</taxon>
        <taxon>Caenogastropoda</taxon>
        <taxon>Sorbeoconcha</taxon>
        <taxon>Cerithioidea</taxon>
        <taxon>Batillariidae</taxon>
        <taxon>Batillaria</taxon>
    </lineage>
</organism>
<dbReference type="AlphaFoldDB" id="A0ABD0L3C3"/>
<gene>
    <name evidence="6" type="ORF">BaRGS_00014986</name>
</gene>
<evidence type="ECO:0000256" key="1">
    <source>
        <dbReference type="ARBA" id="ARBA00010578"/>
    </source>
</evidence>
<dbReference type="GO" id="GO:0006893">
    <property type="term" value="P:Golgi to plasma membrane transport"/>
    <property type="evidence" value="ECO:0007669"/>
    <property type="project" value="UniProtKB-UniRule"/>
</dbReference>
<evidence type="ECO:0000259" key="5">
    <source>
        <dbReference type="Pfam" id="PF15469"/>
    </source>
</evidence>
<dbReference type="PANTHER" id="PTHR13043:SF1">
    <property type="entry name" value="EXOCYST COMPLEX COMPONENT 2"/>
    <property type="match status" value="1"/>
</dbReference>
<keyword evidence="7" id="KW-1185">Reference proteome</keyword>
<proteinExistence type="inferred from homology"/>
<dbReference type="Proteomes" id="UP001519460">
    <property type="component" value="Unassembled WGS sequence"/>
</dbReference>
<dbReference type="PANTHER" id="PTHR13043">
    <property type="entry name" value="EXOCYST COMPLEX COMPONENT SEC5"/>
    <property type="match status" value="1"/>
</dbReference>
<evidence type="ECO:0000313" key="6">
    <source>
        <dbReference type="EMBL" id="KAK7493845.1"/>
    </source>
</evidence>
<keyword evidence="2 4" id="KW-0813">Transport</keyword>
<evidence type="ECO:0000313" key="7">
    <source>
        <dbReference type="Proteomes" id="UP001519460"/>
    </source>
</evidence>
<comment type="caution">
    <text evidence="6">The sequence shown here is derived from an EMBL/GenBank/DDBJ whole genome shotgun (WGS) entry which is preliminary data.</text>
</comment>
<keyword evidence="4" id="KW-0653">Protein transport</keyword>